<comment type="caution">
    <text evidence="1">The sequence shown here is derived from an EMBL/GenBank/DDBJ whole genome shotgun (WGS) entry which is preliminary data.</text>
</comment>
<dbReference type="EMBL" id="AKWO02000030">
    <property type="protein sequence ID" value="EMG01268.1"/>
    <property type="molecule type" value="Genomic_DNA"/>
</dbReference>
<dbReference type="BioCyc" id="LBOR1193007:G11KN-3552-MONOMER"/>
<evidence type="ECO:0000313" key="1">
    <source>
        <dbReference type="EMBL" id="EMG01268.1"/>
    </source>
</evidence>
<gene>
    <name evidence="1" type="ORF">LEP1GSC123_0739</name>
</gene>
<accession>M3FHF3</accession>
<dbReference type="AlphaFoldDB" id="M3FHF3"/>
<sequence length="172" mass="20148">MFLCVIVMKFFAKNYVMNIELDFIFSFEKRPITASFVFLRYHLLEENFFHFFEGRFPSFLPKRFCLLSILFLVLNLSIFAEENNNFENEKIPSKTIKEFLMKIFYRIGGCNRIEPGKLGSKMKILPKKARQKRNFTPPILCPWIFIGTVPTVPNPNGEMKSYVGLAIILIKA</sequence>
<name>M3FHF3_LEPBO</name>
<dbReference type="Proteomes" id="UP000011783">
    <property type="component" value="Unassembled WGS sequence"/>
</dbReference>
<organism evidence="1 2">
    <name type="scientific">Leptospira borgpetersenii str. 200701203</name>
    <dbReference type="NCBI Taxonomy" id="1193007"/>
    <lineage>
        <taxon>Bacteria</taxon>
        <taxon>Pseudomonadati</taxon>
        <taxon>Spirochaetota</taxon>
        <taxon>Spirochaetia</taxon>
        <taxon>Leptospirales</taxon>
        <taxon>Leptospiraceae</taxon>
        <taxon>Leptospira</taxon>
    </lineage>
</organism>
<protein>
    <submittedName>
        <fullName evidence="1">Uncharacterized protein</fullName>
    </submittedName>
</protein>
<reference evidence="1 2" key="1">
    <citation type="submission" date="2013-01" db="EMBL/GenBank/DDBJ databases">
        <authorList>
            <person name="Harkins D.M."/>
            <person name="Durkin A.S."/>
            <person name="Brinkac L.M."/>
            <person name="Haft D.H."/>
            <person name="Selengut J.D."/>
            <person name="Sanka R."/>
            <person name="DePew J."/>
            <person name="Purushe J."/>
            <person name="Picardeau M."/>
            <person name="Werts C."/>
            <person name="Goarant C."/>
            <person name="Vinetz J.M."/>
            <person name="Sutton G.G."/>
            <person name="Nierman W.C."/>
            <person name="Fouts D.E."/>
        </authorList>
    </citation>
    <scope>NUCLEOTIDE SEQUENCE [LARGE SCALE GENOMIC DNA]</scope>
    <source>
        <strain evidence="1 2">200701203</strain>
    </source>
</reference>
<proteinExistence type="predicted"/>
<evidence type="ECO:0000313" key="2">
    <source>
        <dbReference type="Proteomes" id="UP000011783"/>
    </source>
</evidence>